<feature type="binding site" evidence="3">
    <location>
        <position position="283"/>
    </location>
    <ligand>
        <name>Mg(2+)</name>
        <dbReference type="ChEBI" id="CHEBI:18420"/>
        <label>1</label>
    </ligand>
</feature>
<organism evidence="4 5">
    <name type="scientific">Paucilactobacillus nenjiangensis</name>
    <dbReference type="NCBI Taxonomy" id="1296540"/>
    <lineage>
        <taxon>Bacteria</taxon>
        <taxon>Bacillati</taxon>
        <taxon>Bacillota</taxon>
        <taxon>Bacilli</taxon>
        <taxon>Lactobacillales</taxon>
        <taxon>Lactobacillaceae</taxon>
        <taxon>Paucilactobacillus</taxon>
    </lineage>
</organism>
<evidence type="ECO:0000256" key="1">
    <source>
        <dbReference type="ARBA" id="ARBA00010702"/>
    </source>
</evidence>
<feature type="binding site" evidence="3">
    <location>
        <position position="69"/>
    </location>
    <ligand>
        <name>Mg(2+)</name>
        <dbReference type="ChEBI" id="CHEBI:18420"/>
        <label>1</label>
    </ligand>
</feature>
<dbReference type="OrthoDB" id="9798107at2"/>
<evidence type="ECO:0000256" key="2">
    <source>
        <dbReference type="ARBA" id="ARBA00022801"/>
    </source>
</evidence>
<keyword evidence="5" id="KW-1185">Reference proteome</keyword>
<evidence type="ECO:0000313" key="4">
    <source>
        <dbReference type="EMBL" id="QER66547.1"/>
    </source>
</evidence>
<dbReference type="EMBL" id="CP043939">
    <property type="protein sequence ID" value="QER66547.1"/>
    <property type="molecule type" value="Genomic_DNA"/>
</dbReference>
<comment type="similarity">
    <text evidence="1">Belongs to the ADP-ribosylglycohydrolase family.</text>
</comment>
<dbReference type="SUPFAM" id="SSF101478">
    <property type="entry name" value="ADP-ribosylglycohydrolase"/>
    <property type="match status" value="1"/>
</dbReference>
<dbReference type="GO" id="GO:0046872">
    <property type="term" value="F:metal ion binding"/>
    <property type="evidence" value="ECO:0007669"/>
    <property type="project" value="UniProtKB-KW"/>
</dbReference>
<dbReference type="InterPro" id="IPR005502">
    <property type="entry name" value="Ribosyl_crysJ1"/>
</dbReference>
<proteinExistence type="inferred from homology"/>
<dbReference type="PANTHER" id="PTHR16222:SF24">
    <property type="entry name" value="ADP-RIBOSYLHYDROLASE ARH3"/>
    <property type="match status" value="1"/>
</dbReference>
<reference evidence="4 5" key="1">
    <citation type="submission" date="2019-09" db="EMBL/GenBank/DDBJ databases">
        <title>Complete Genome Sequence of Lactobacillus nenjiangensis SH-Y15, isolated from sauerkraut.</title>
        <authorList>
            <person name="Yang H."/>
        </authorList>
    </citation>
    <scope>NUCLEOTIDE SEQUENCE [LARGE SCALE GENOMIC DNA]</scope>
    <source>
        <strain evidence="4 5">SH-Y15</strain>
    </source>
</reference>
<dbReference type="InterPro" id="IPR036705">
    <property type="entry name" value="Ribosyl_crysJ1_sf"/>
</dbReference>
<dbReference type="AlphaFoldDB" id="A0A5P1X2X9"/>
<dbReference type="InterPro" id="IPR050792">
    <property type="entry name" value="ADP-ribosylglycohydrolase"/>
</dbReference>
<feature type="binding site" evidence="3">
    <location>
        <position position="280"/>
    </location>
    <ligand>
        <name>Mg(2+)</name>
        <dbReference type="ChEBI" id="CHEBI:18420"/>
        <label>1</label>
    </ligand>
</feature>
<feature type="binding site" evidence="3">
    <location>
        <position position="68"/>
    </location>
    <ligand>
        <name>Mg(2+)</name>
        <dbReference type="ChEBI" id="CHEBI:18420"/>
        <label>1</label>
    </ligand>
</feature>
<dbReference type="GO" id="GO:0016787">
    <property type="term" value="F:hydrolase activity"/>
    <property type="evidence" value="ECO:0007669"/>
    <property type="project" value="UniProtKB-KW"/>
</dbReference>
<keyword evidence="3" id="KW-0460">Magnesium</keyword>
<evidence type="ECO:0000313" key="5">
    <source>
        <dbReference type="Proteomes" id="UP000325295"/>
    </source>
</evidence>
<accession>A0A5P1X2X9</accession>
<feature type="binding site" evidence="3">
    <location>
        <position position="67"/>
    </location>
    <ligand>
        <name>Mg(2+)</name>
        <dbReference type="ChEBI" id="CHEBI:18420"/>
        <label>1</label>
    </ligand>
</feature>
<name>A0A5P1X2X9_9LACO</name>
<evidence type="ECO:0000256" key="3">
    <source>
        <dbReference type="PIRSR" id="PIRSR605502-1"/>
    </source>
</evidence>
<sequence length="328" mass="35817">MDKTCTIIIVGDNGVKIMTQEQIKNILYAGIVGDALGVPVEFSQRDTYFVDEMTGNGTWDQPAGSWSDDSSMTLALAQNLVAQGSYDDLMQRFAGYVYDGKLTPNGETFDVGNTTNQAVQNYERHHMAPLDCGVEDENANGNGAIMRLAPLAIELVGQEDLNTRLNIITEYTSLTHRHPRAIVGSLIYVEMLRELLLGADLPSALMNVQSELTTSSLDQLYLNEFVYYERIFDGGFKDLPADEINSTGYVVDTLEAAIWVALNHSDFQDAVVAAVNLGEDTDTIASIVGAIVASATESIQIPANWSGAIQNRTLIDKIVEPFAQKYSA</sequence>
<keyword evidence="2 4" id="KW-0378">Hydrolase</keyword>
<dbReference type="Gene3D" id="1.10.4080.10">
    <property type="entry name" value="ADP-ribosylation/Crystallin J1"/>
    <property type="match status" value="1"/>
</dbReference>
<dbReference type="Pfam" id="PF03747">
    <property type="entry name" value="ADP_ribosyl_GH"/>
    <property type="match status" value="1"/>
</dbReference>
<dbReference type="PANTHER" id="PTHR16222">
    <property type="entry name" value="ADP-RIBOSYLGLYCOHYDROLASE"/>
    <property type="match status" value="1"/>
</dbReference>
<feature type="binding site" evidence="3">
    <location>
        <position position="282"/>
    </location>
    <ligand>
        <name>Mg(2+)</name>
        <dbReference type="ChEBI" id="CHEBI:18420"/>
        <label>1</label>
    </ligand>
</feature>
<comment type="cofactor">
    <cofactor evidence="3">
        <name>Mg(2+)</name>
        <dbReference type="ChEBI" id="CHEBI:18420"/>
    </cofactor>
    <text evidence="3">Binds 2 magnesium ions per subunit.</text>
</comment>
<gene>
    <name evidence="4" type="ORF">F0161_00790</name>
</gene>
<dbReference type="KEGG" id="lnn:F0161_00790"/>
<dbReference type="Proteomes" id="UP000325295">
    <property type="component" value="Chromosome"/>
</dbReference>
<protein>
    <submittedName>
        <fullName evidence="4">ADP-ribosylglycohydrolase</fullName>
    </submittedName>
</protein>
<keyword evidence="3" id="KW-0479">Metal-binding</keyword>